<dbReference type="PATRIC" id="fig|1122247.3.peg.4406"/>
<reference evidence="2 3" key="1">
    <citation type="journal article" date="2012" name="J. Bacteriol.">
        <title>Genome sequence of Mycobacterium hassiacum DSM 44199, a rare source of heat-stable mycobacterial proteins.</title>
        <authorList>
            <person name="Tiago I."/>
            <person name="Maranha A."/>
            <person name="Mendes V."/>
            <person name="Alarico S."/>
            <person name="Moynihan P.J."/>
            <person name="Clarke A.J."/>
            <person name="Macedo-Ribeiro S."/>
            <person name="Pereira P.J."/>
            <person name="Empadinhas N."/>
        </authorList>
    </citation>
    <scope>NUCLEOTIDE SEQUENCE [LARGE SCALE GENOMIC DNA]</scope>
    <source>
        <strain evidence="3">DSM 44199 / CIP 105218 / JCM 12690 / 3849</strain>
    </source>
</reference>
<sequence length="151" mass="15912">MQELDAVPAATRSHALGDIPRRTARRLPDKVAIIDGDVTLTFAEFEHLVDRAAAALHDNGFRVGDRVAVLAHNCWQYAVLAFATARAGVVLVPINFMLTAEEIAYILGHSRATGFVVEADLVPTAESAMRAGGVVTTTAALVLPGQALPAG</sequence>
<dbReference type="PANTHER" id="PTHR43767">
    <property type="entry name" value="LONG-CHAIN-FATTY-ACID--COA LIGASE"/>
    <property type="match status" value="1"/>
</dbReference>
<dbReference type="SUPFAM" id="SSF56801">
    <property type="entry name" value="Acetyl-CoA synthetase-like"/>
    <property type="match status" value="1"/>
</dbReference>
<feature type="domain" description="AMP-dependent synthetase/ligase" evidence="1">
    <location>
        <begin position="21"/>
        <end position="132"/>
    </location>
</feature>
<comment type="caution">
    <text evidence="2">The sequence shown here is derived from an EMBL/GenBank/DDBJ whole genome shotgun (WGS) entry which is preliminary data.</text>
</comment>
<protein>
    <submittedName>
        <fullName evidence="2">AMP-binding enzyme family protein</fullName>
    </submittedName>
</protein>
<dbReference type="eggNOG" id="COG0318">
    <property type="taxonomic scope" value="Bacteria"/>
</dbReference>
<dbReference type="Gene3D" id="3.40.50.980">
    <property type="match status" value="1"/>
</dbReference>
<accession>K5BII5</accession>
<evidence type="ECO:0000259" key="1">
    <source>
        <dbReference type="Pfam" id="PF00501"/>
    </source>
</evidence>
<dbReference type="AlphaFoldDB" id="K5BII5"/>
<dbReference type="Pfam" id="PF00501">
    <property type="entry name" value="AMP-binding"/>
    <property type="match status" value="1"/>
</dbReference>
<proteinExistence type="predicted"/>
<evidence type="ECO:0000313" key="3">
    <source>
        <dbReference type="Proteomes" id="UP000006265"/>
    </source>
</evidence>
<dbReference type="InterPro" id="IPR000873">
    <property type="entry name" value="AMP-dep_synth/lig_dom"/>
</dbReference>
<dbReference type="EMBL" id="AMRA01000143">
    <property type="protein sequence ID" value="EKF21424.1"/>
    <property type="molecule type" value="Genomic_DNA"/>
</dbReference>
<keyword evidence="3" id="KW-1185">Reference proteome</keyword>
<organism evidence="2 3">
    <name type="scientific">Mycolicibacterium hassiacum (strain DSM 44199 / CIP 105218 / JCM 12690 / 3849)</name>
    <name type="common">Mycobacterium hassiacum</name>
    <dbReference type="NCBI Taxonomy" id="1122247"/>
    <lineage>
        <taxon>Bacteria</taxon>
        <taxon>Bacillati</taxon>
        <taxon>Actinomycetota</taxon>
        <taxon>Actinomycetes</taxon>
        <taxon>Mycobacteriales</taxon>
        <taxon>Mycobacteriaceae</taxon>
        <taxon>Mycolicibacterium</taxon>
    </lineage>
</organism>
<dbReference type="PANTHER" id="PTHR43767:SF1">
    <property type="entry name" value="NONRIBOSOMAL PEPTIDE SYNTHASE PES1 (EUROFUNG)-RELATED"/>
    <property type="match status" value="1"/>
</dbReference>
<dbReference type="Proteomes" id="UP000006265">
    <property type="component" value="Unassembled WGS sequence"/>
</dbReference>
<dbReference type="InterPro" id="IPR050237">
    <property type="entry name" value="ATP-dep_AMP-bd_enzyme"/>
</dbReference>
<name>K5BII5_MYCHD</name>
<evidence type="ECO:0000313" key="2">
    <source>
        <dbReference type="EMBL" id="EKF21424.1"/>
    </source>
</evidence>
<gene>
    <name evidence="2" type="ORF">C731_4602</name>
</gene>